<dbReference type="Gene3D" id="2.60.40.1090">
    <property type="entry name" value="Fimbrial-type adhesion domain"/>
    <property type="match status" value="1"/>
</dbReference>
<dbReference type="PANTHER" id="PTHR33420:SF12">
    <property type="entry name" value="FIMBRIN-LIKE PROTEIN FIMI-RELATED"/>
    <property type="match status" value="1"/>
</dbReference>
<dbReference type="PANTHER" id="PTHR33420">
    <property type="entry name" value="FIMBRIAL SUBUNIT ELFA-RELATED"/>
    <property type="match status" value="1"/>
</dbReference>
<name>A0AAJ3TZD4_ECOLX</name>
<gene>
    <name evidence="6" type="ORF">EATG_02403</name>
</gene>
<dbReference type="InterPro" id="IPR000259">
    <property type="entry name" value="Adhesion_dom_fimbrial"/>
</dbReference>
<dbReference type="AlphaFoldDB" id="A0AAJ3TZD4"/>
<dbReference type="EMBL" id="ADJX01000007">
    <property type="protein sequence ID" value="OSL47647.1"/>
    <property type="molecule type" value="Genomic_DNA"/>
</dbReference>
<dbReference type="Pfam" id="PF00419">
    <property type="entry name" value="Fimbrial"/>
    <property type="match status" value="1"/>
</dbReference>
<dbReference type="GO" id="GO:0009289">
    <property type="term" value="C:pilus"/>
    <property type="evidence" value="ECO:0007669"/>
    <property type="project" value="UniProtKB-SubCell"/>
</dbReference>
<dbReference type="Gene3D" id="2.60.40.3310">
    <property type="match status" value="1"/>
</dbReference>
<sequence>MINIMKIKIISTYKVTSREALLLLVILIAAFVPSLSFAKTCSYTSGGPALVSFSDISINSEYNKNTAPGTIIFDRSYHSSHSGQITCSDNYPDYSEGFATSPSTLVGSDICLFNVPLTNGKNSGVGIKIFYDLKNNNTTPNNYCMEYPKRTSTANKNNFSVEGNFRIQLKVIGELQGGEIDLSRFSNAGIWWNNIEAFSLEFSNTIINLHSLSCDLNTPDVPVSLSPAAGINSDTTFKGINSTSALVDFNIGLTCDPGTNVAIRFEGDTVSGSNNSILKLTQQNNSASGVGVQILDKNKNIIPLNQPDYVLQLSNIQQSATSLNFSARYIQTESNVTPGKADADATFYLSFP</sequence>
<evidence type="ECO:0000256" key="3">
    <source>
        <dbReference type="ARBA" id="ARBA00022729"/>
    </source>
</evidence>
<evidence type="ECO:0000256" key="1">
    <source>
        <dbReference type="ARBA" id="ARBA00004561"/>
    </source>
</evidence>
<feature type="domain" description="Fimbrial-type adhesion" evidence="5">
    <location>
        <begin position="214"/>
        <end position="351"/>
    </location>
</feature>
<dbReference type="InterPro" id="IPR008966">
    <property type="entry name" value="Adhesion_dom_sf"/>
</dbReference>
<dbReference type="GO" id="GO:0043709">
    <property type="term" value="P:cell adhesion involved in single-species biofilm formation"/>
    <property type="evidence" value="ECO:0007669"/>
    <property type="project" value="TreeGrafter"/>
</dbReference>
<evidence type="ECO:0000256" key="4">
    <source>
        <dbReference type="ARBA" id="ARBA00023263"/>
    </source>
</evidence>
<evidence type="ECO:0000313" key="6">
    <source>
        <dbReference type="EMBL" id="OSL47647.1"/>
    </source>
</evidence>
<keyword evidence="4" id="KW-0281">Fimbrium</keyword>
<dbReference type="InterPro" id="IPR036937">
    <property type="entry name" value="Adhesion_dom_fimbrial_sf"/>
</dbReference>
<accession>A0AAJ3TZD4</accession>
<evidence type="ECO:0000259" key="5">
    <source>
        <dbReference type="Pfam" id="PF00419"/>
    </source>
</evidence>
<evidence type="ECO:0000313" key="7">
    <source>
        <dbReference type="Proteomes" id="UP000243401"/>
    </source>
</evidence>
<dbReference type="InterPro" id="IPR050263">
    <property type="entry name" value="Bact_Fimbrial_Adh_Pro"/>
</dbReference>
<comment type="caution">
    <text evidence="6">The sequence shown here is derived from an EMBL/GenBank/DDBJ whole genome shotgun (WGS) entry which is preliminary data.</text>
</comment>
<keyword evidence="3" id="KW-0732">Signal</keyword>
<dbReference type="SUPFAM" id="SSF49401">
    <property type="entry name" value="Bacterial adhesins"/>
    <property type="match status" value="1"/>
</dbReference>
<organism evidence="6 7">
    <name type="scientific">Escherichia coli H605</name>
    <dbReference type="NCBI Taxonomy" id="656410"/>
    <lineage>
        <taxon>Bacteria</taxon>
        <taxon>Pseudomonadati</taxon>
        <taxon>Pseudomonadota</taxon>
        <taxon>Gammaproteobacteria</taxon>
        <taxon>Enterobacterales</taxon>
        <taxon>Enterobacteriaceae</taxon>
        <taxon>Escherichia</taxon>
    </lineage>
</organism>
<dbReference type="Proteomes" id="UP000243401">
    <property type="component" value="Unassembled WGS sequence"/>
</dbReference>
<proteinExistence type="inferred from homology"/>
<evidence type="ECO:0000256" key="2">
    <source>
        <dbReference type="ARBA" id="ARBA00006671"/>
    </source>
</evidence>
<comment type="subcellular location">
    <subcellularLocation>
        <location evidence="1">Fimbrium</location>
    </subcellularLocation>
</comment>
<comment type="similarity">
    <text evidence="2">Belongs to the fimbrial protein family.</text>
</comment>
<reference evidence="6 7" key="1">
    <citation type="submission" date="2010-04" db="EMBL/GenBank/DDBJ databases">
        <title>The Genome Sequence of Escherichia coli H605.</title>
        <authorList>
            <consortium name="The Broad Institute Genome Sequencing Platform"/>
            <consortium name="The Broad Institute Genome Sequencing Center for Infectious Disease"/>
            <person name="Feldgarden M."/>
            <person name="Gordon D.M."/>
            <person name="Johnson J.R."/>
            <person name="Johnston B.D."/>
            <person name="Young S."/>
            <person name="Zeng Q."/>
            <person name="Koehrsen M."/>
            <person name="Alvarado L."/>
            <person name="Berlin A.M."/>
            <person name="Borenstein D."/>
            <person name="Chapman S.B."/>
            <person name="Chen Z."/>
            <person name="Engels R."/>
            <person name="Freedman E."/>
            <person name="Gellesch M."/>
            <person name="Goldberg J."/>
            <person name="Griggs A."/>
            <person name="Gujja S."/>
            <person name="Heilman E.R."/>
            <person name="Heiman D.I."/>
            <person name="Hepburn T.A."/>
            <person name="Howarth C."/>
            <person name="Jen D."/>
            <person name="Larson L."/>
            <person name="Mehta T."/>
            <person name="Park D."/>
            <person name="Pearson M."/>
            <person name="Richards J."/>
            <person name="Roberts A."/>
            <person name="Saif S."/>
            <person name="Shea T.D."/>
            <person name="Shenoy N."/>
            <person name="Sisk P."/>
            <person name="Stolte C."/>
            <person name="Sykes S.N."/>
            <person name="Walk T."/>
            <person name="White J."/>
            <person name="Yandava C."/>
            <person name="Haas B."/>
            <person name="Henn M.R."/>
            <person name="Nusbaum C."/>
            <person name="Birren B."/>
        </authorList>
    </citation>
    <scope>NUCLEOTIDE SEQUENCE [LARGE SCALE GENOMIC DNA]</scope>
    <source>
        <strain evidence="6 7">H605</strain>
    </source>
</reference>
<protein>
    <submittedName>
        <fullName evidence="6">Fimbrial protein</fullName>
    </submittedName>
</protein>